<feature type="compositionally biased region" description="Polar residues" evidence="1">
    <location>
        <begin position="91"/>
        <end position="102"/>
    </location>
</feature>
<organism evidence="2 3">
    <name type="scientific">Agromyces ramosus</name>
    <dbReference type="NCBI Taxonomy" id="33879"/>
    <lineage>
        <taxon>Bacteria</taxon>
        <taxon>Bacillati</taxon>
        <taxon>Actinomycetota</taxon>
        <taxon>Actinomycetes</taxon>
        <taxon>Micrococcales</taxon>
        <taxon>Microbacteriaceae</taxon>
        <taxon>Agromyces</taxon>
    </lineage>
</organism>
<evidence type="ECO:0000313" key="3">
    <source>
        <dbReference type="Proteomes" id="UP000293289"/>
    </source>
</evidence>
<gene>
    <name evidence="2" type="ORF">EV187_2700</name>
</gene>
<comment type="caution">
    <text evidence="2">The sequence shown here is derived from an EMBL/GenBank/DDBJ whole genome shotgun (WGS) entry which is preliminary data.</text>
</comment>
<feature type="region of interest" description="Disordered" evidence="1">
    <location>
        <begin position="87"/>
        <end position="110"/>
    </location>
</feature>
<dbReference type="AlphaFoldDB" id="A0A4V2EYV6"/>
<evidence type="ECO:0000313" key="2">
    <source>
        <dbReference type="EMBL" id="RZS64320.1"/>
    </source>
</evidence>
<dbReference type="EMBL" id="SGWY01000003">
    <property type="protein sequence ID" value="RZS64320.1"/>
    <property type="molecule type" value="Genomic_DNA"/>
</dbReference>
<dbReference type="OrthoDB" id="4979371at2"/>
<proteinExistence type="predicted"/>
<accession>A0A4V2EYV6</accession>
<name>A0A4V2EYV6_9MICO</name>
<protein>
    <submittedName>
        <fullName evidence="2">Uncharacterized protein</fullName>
    </submittedName>
</protein>
<reference evidence="2 3" key="1">
    <citation type="submission" date="2019-02" db="EMBL/GenBank/DDBJ databases">
        <title>Genomic Encyclopedia of Type Strains, Phase IV (KMG-IV): sequencing the most valuable type-strain genomes for metagenomic binning, comparative biology and taxonomic classification.</title>
        <authorList>
            <person name="Goeker M."/>
        </authorList>
    </citation>
    <scope>NUCLEOTIDE SEQUENCE [LARGE SCALE GENOMIC DNA]</scope>
    <source>
        <strain evidence="2 3">DSM 43045</strain>
    </source>
</reference>
<sequence>MKHVTFADKSLLMGDDAADVLLEYARIIADSGRADRVTLRAIAGDGNEVDVDMLLDSGTIIAAESTNTSVNAPDNREHIAEIRKRLEQATAPVSPSPETSTGDYHWVDEF</sequence>
<dbReference type="Proteomes" id="UP000293289">
    <property type="component" value="Unassembled WGS sequence"/>
</dbReference>
<dbReference type="RefSeq" id="WP_130353566.1">
    <property type="nucleotide sequence ID" value="NZ_SGWY01000003.1"/>
</dbReference>
<evidence type="ECO:0000256" key="1">
    <source>
        <dbReference type="SAM" id="MobiDB-lite"/>
    </source>
</evidence>
<keyword evidence="3" id="KW-1185">Reference proteome</keyword>